<protein>
    <submittedName>
        <fullName evidence="1">TAXI family TRAP transporter solute-binding subunit</fullName>
    </submittedName>
</protein>
<dbReference type="Pfam" id="PF16868">
    <property type="entry name" value="NMT1_3"/>
    <property type="match status" value="1"/>
</dbReference>
<organism evidence="1">
    <name type="scientific">Streptomyces sp. SID7499</name>
    <dbReference type="NCBI Taxonomy" id="2706086"/>
    <lineage>
        <taxon>Bacteria</taxon>
        <taxon>Bacillati</taxon>
        <taxon>Actinomycetota</taxon>
        <taxon>Actinomycetes</taxon>
        <taxon>Kitasatosporales</taxon>
        <taxon>Streptomycetaceae</taxon>
        <taxon>Streptomyces</taxon>
    </lineage>
</organism>
<dbReference type="InterPro" id="IPR006311">
    <property type="entry name" value="TAT_signal"/>
</dbReference>
<accession>A0A6G3WPM1</accession>
<dbReference type="PANTHER" id="PTHR42941">
    <property type="entry name" value="SLL1037 PROTEIN"/>
    <property type="match status" value="1"/>
</dbReference>
<dbReference type="InterPro" id="IPR011852">
    <property type="entry name" value="TRAP_TAXI"/>
</dbReference>
<dbReference type="NCBIfam" id="TIGR02122">
    <property type="entry name" value="TRAP_TAXI"/>
    <property type="match status" value="1"/>
</dbReference>
<dbReference type="SUPFAM" id="SSF53850">
    <property type="entry name" value="Periplasmic binding protein-like II"/>
    <property type="match status" value="1"/>
</dbReference>
<dbReference type="PROSITE" id="PS51318">
    <property type="entry name" value="TAT"/>
    <property type="match status" value="1"/>
</dbReference>
<reference evidence="1" key="1">
    <citation type="submission" date="2020-01" db="EMBL/GenBank/DDBJ databases">
        <title>Insect and environment-associated Actinomycetes.</title>
        <authorList>
            <person name="Currrie C."/>
            <person name="Chevrette M."/>
            <person name="Carlson C."/>
            <person name="Stubbendieck R."/>
            <person name="Wendt-Pienkowski E."/>
        </authorList>
    </citation>
    <scope>NUCLEOTIDE SEQUENCE</scope>
    <source>
        <strain evidence="1">SID7499</strain>
    </source>
</reference>
<proteinExistence type="predicted"/>
<dbReference type="PANTHER" id="PTHR42941:SF1">
    <property type="entry name" value="SLL1037 PROTEIN"/>
    <property type="match status" value="1"/>
</dbReference>
<dbReference type="AlphaFoldDB" id="A0A6G3WPM1"/>
<evidence type="ECO:0000313" key="1">
    <source>
        <dbReference type="EMBL" id="NEE07458.1"/>
    </source>
</evidence>
<name>A0A6G3WPM1_9ACTN</name>
<dbReference type="Gene3D" id="3.40.190.10">
    <property type="entry name" value="Periplasmic binding protein-like II"/>
    <property type="match status" value="2"/>
</dbReference>
<gene>
    <name evidence="1" type="ORF">G3M58_13485</name>
</gene>
<comment type="caution">
    <text evidence="1">The sequence shown here is derived from an EMBL/GenBank/DDBJ whole genome shotgun (WGS) entry which is preliminary data.</text>
</comment>
<dbReference type="EMBL" id="JAAGMN010001394">
    <property type="protein sequence ID" value="NEE07458.1"/>
    <property type="molecule type" value="Genomic_DNA"/>
</dbReference>
<sequence length="327" mass="34157">MIRRRSLLRLGLAAAPTAALGSLRGDEWRPDSGPAGILRIASGEPAGFYAAFCRLLATECAKASPPLACRPMFTEASVANLGLLGSGRAELALALAHTAKAAMTGDEPFPGRTPLRALGRVYENYLQLAVRADSDIRGLADLAGRTISLGAPESGGATLGKQLLRAADLTLGRDVRVRNLLMREAARALRSGTIDALLVAGGVPLPLLSGLDTMPGFRLLPLAHLLPALRDLAGRDDDWLKEVTVPSNAYRGTSGVATIGVTNLLLCRPDLPDAVAAAVTRILVLRADRLVPEESVGTQFLDAPSLIATGPVPLHPGAVAAYRDVHG</sequence>